<sequence>MNILDGLQSKMHGSAGLHSAMAINRQRRLRRQAKKRAAERRLSSRTNSTDSMDHPRIEGLNSPKEPVLASSIGLLHLGVCFFVLGLFLIGSGLLPDDYVTWRGDGYWNELVITGIFVTALGLFLIILNMIVSKKEDTELETYVARQLTRSRSGHRLERDTETGCLTTKHHRIHLERQREASERGMKEVIQTHSPHTVITLPTINSDSDLEKEMEEDLKTERLNYREINEQVTTPSSSATTPDARELLINSRQNSFNSRHY</sequence>
<gene>
    <name evidence="3" type="ORF">PHAECO_LOCUS5202</name>
</gene>
<name>A0A9N9X276_PHACE</name>
<keyword evidence="2" id="KW-0812">Transmembrane</keyword>
<feature type="transmembrane region" description="Helical" evidence="2">
    <location>
        <begin position="110"/>
        <end position="131"/>
    </location>
</feature>
<feature type="region of interest" description="Disordered" evidence="1">
    <location>
        <begin position="34"/>
        <end position="60"/>
    </location>
</feature>
<reference evidence="3" key="2">
    <citation type="submission" date="2022-10" db="EMBL/GenBank/DDBJ databases">
        <authorList>
            <consortium name="ENA_rothamsted_submissions"/>
            <consortium name="culmorum"/>
            <person name="King R."/>
        </authorList>
    </citation>
    <scope>NUCLEOTIDE SEQUENCE</scope>
</reference>
<reference evidence="3" key="1">
    <citation type="submission" date="2022-01" db="EMBL/GenBank/DDBJ databases">
        <authorList>
            <person name="King R."/>
        </authorList>
    </citation>
    <scope>NUCLEOTIDE SEQUENCE</scope>
</reference>
<dbReference type="AlphaFoldDB" id="A0A9N9X276"/>
<accession>A0A9N9X276</accession>
<keyword evidence="2" id="KW-0472">Membrane</keyword>
<organism evidence="3 4">
    <name type="scientific">Phaedon cochleariae</name>
    <name type="common">Mustard beetle</name>
    <dbReference type="NCBI Taxonomy" id="80249"/>
    <lineage>
        <taxon>Eukaryota</taxon>
        <taxon>Metazoa</taxon>
        <taxon>Ecdysozoa</taxon>
        <taxon>Arthropoda</taxon>
        <taxon>Hexapoda</taxon>
        <taxon>Insecta</taxon>
        <taxon>Pterygota</taxon>
        <taxon>Neoptera</taxon>
        <taxon>Endopterygota</taxon>
        <taxon>Coleoptera</taxon>
        <taxon>Polyphaga</taxon>
        <taxon>Cucujiformia</taxon>
        <taxon>Chrysomeloidea</taxon>
        <taxon>Chrysomelidae</taxon>
        <taxon>Chrysomelinae</taxon>
        <taxon>Chrysomelini</taxon>
        <taxon>Phaedon</taxon>
    </lineage>
</organism>
<dbReference type="EMBL" id="OU896722">
    <property type="protein sequence ID" value="CAG9817808.1"/>
    <property type="molecule type" value="Genomic_DNA"/>
</dbReference>
<proteinExistence type="predicted"/>
<evidence type="ECO:0000313" key="3">
    <source>
        <dbReference type="EMBL" id="CAG9817808.1"/>
    </source>
</evidence>
<evidence type="ECO:0000256" key="1">
    <source>
        <dbReference type="SAM" id="MobiDB-lite"/>
    </source>
</evidence>
<keyword evidence="2" id="KW-1133">Transmembrane helix</keyword>
<evidence type="ECO:0000313" key="4">
    <source>
        <dbReference type="Proteomes" id="UP001153737"/>
    </source>
</evidence>
<protein>
    <submittedName>
        <fullName evidence="3">Uncharacterized protein</fullName>
    </submittedName>
</protein>
<dbReference type="Proteomes" id="UP001153737">
    <property type="component" value="Chromosome 16"/>
</dbReference>
<feature type="transmembrane region" description="Helical" evidence="2">
    <location>
        <begin position="67"/>
        <end position="90"/>
    </location>
</feature>
<evidence type="ECO:0000256" key="2">
    <source>
        <dbReference type="SAM" id="Phobius"/>
    </source>
</evidence>
<dbReference type="OrthoDB" id="6360372at2759"/>
<keyword evidence="4" id="KW-1185">Reference proteome</keyword>